<feature type="region of interest" description="Disordered" evidence="6">
    <location>
        <begin position="1"/>
        <end position="26"/>
    </location>
</feature>
<dbReference type="PROSITE" id="PS01032">
    <property type="entry name" value="PPM_1"/>
    <property type="match status" value="1"/>
</dbReference>
<evidence type="ECO:0000256" key="4">
    <source>
        <dbReference type="ARBA" id="ARBA00022912"/>
    </source>
</evidence>
<organism evidence="8 9">
    <name type="scientific">Phytophthora sojae (strain P6497)</name>
    <name type="common">Soybean stem and root rot agent</name>
    <name type="synonym">Phytophthora megasperma f. sp. glycines</name>
    <dbReference type="NCBI Taxonomy" id="1094619"/>
    <lineage>
        <taxon>Eukaryota</taxon>
        <taxon>Sar</taxon>
        <taxon>Stramenopiles</taxon>
        <taxon>Oomycota</taxon>
        <taxon>Peronosporomycetes</taxon>
        <taxon>Peronosporales</taxon>
        <taxon>Peronosporaceae</taxon>
        <taxon>Phytophthora</taxon>
    </lineage>
</organism>
<dbReference type="EMBL" id="JH159151">
    <property type="protein sequence ID" value="EGZ30324.1"/>
    <property type="molecule type" value="Genomic_DNA"/>
</dbReference>
<dbReference type="Pfam" id="PF00481">
    <property type="entry name" value="PP2C"/>
    <property type="match status" value="1"/>
</dbReference>
<keyword evidence="2" id="KW-0479">Metal-binding</keyword>
<feature type="compositionally biased region" description="Low complexity" evidence="6">
    <location>
        <begin position="471"/>
        <end position="486"/>
    </location>
</feature>
<keyword evidence="9" id="KW-1185">Reference proteome</keyword>
<evidence type="ECO:0000313" key="8">
    <source>
        <dbReference type="EMBL" id="EGZ30324.1"/>
    </source>
</evidence>
<evidence type="ECO:0000256" key="6">
    <source>
        <dbReference type="SAM" id="MobiDB-lite"/>
    </source>
</evidence>
<proteinExistence type="inferred from homology"/>
<feature type="domain" description="PPM-type phosphatase" evidence="7">
    <location>
        <begin position="146"/>
        <end position="461"/>
    </location>
</feature>
<keyword evidence="4 5" id="KW-0904">Protein phosphatase</keyword>
<gene>
    <name evidence="8" type="ORF">PHYSODRAFT_538348</name>
</gene>
<dbReference type="InterPro" id="IPR001932">
    <property type="entry name" value="PPM-type_phosphatase-like_dom"/>
</dbReference>
<dbReference type="KEGG" id="psoj:PHYSODRAFT_538348"/>
<evidence type="ECO:0000256" key="5">
    <source>
        <dbReference type="RuleBase" id="RU003465"/>
    </source>
</evidence>
<sequence length="850" mass="94885">MQSVMRARGRALVATRHPRPSRSSPAVVVASRSWLQPAGVQRVALWTSSPSSRSSPEFPASEFEQSEGRSPLWMGLALAAAAMTFAVKEAAAGVKEPAEEPKEDPKEIAKDIHDHKEEVKAAVKKNEIKKRTLRKRKTSVRDGKMVVSTAAVRGDRAYMEDTSYVSSCKRFAAVYDGHGGSAVSQYLRNQLFSMIAPELVQLDQEILAENKGEKSVMAKSSRRQKVATMLQEAVSKLDQEVIVKNEWKFQGSTAVGVLLFDDVLYSLNVGDSRAVLCRSGDAVDLTRDHKPNDPQERARIESLGGRVQWYGYVDAQGEPIEPYGAYRVNGNLAVARAIGDRDSRPFVIGEAEIRQYDLEYDKDEFIVIASDGLWDVFTSSEVVEFVQDVMSGELGGREAWRSGGHSDTRVPIFEWSQQYTSDRSMIKAARRRRKVQIAKYLVQEALFRGTSDNVSVVRTLQHSALTQRTYTAMSSPTASSTTSSMDDSPRFQVQSDFDDELQLQFAPAHAGAAPVYVAGEIASPVTQYRDAPFQFTTAPMDRLEELDSFSLFPSADAKQPVMQFATSNPKQKQVMASPLSPSAAAEVPLKEGWDSFFGSAFPSFPSFAAPEKIMTTLQDALKPFECSVRVENCWTLRVSWLCVAEEIAFSISLSKEQGCDGDKYEVAFRREFGDEMVFHQLVECIRTRCSDVDAEPLFFAEPTLEPWLDAAQELKGRRYAIRDTEAAQLIREMNAELDADTLYEVTKMVKNHCRHQGNRRLFLETNRAGFVKALKSMLADSEVLARFAVFILLQYVKESCDEGLELFSSAFERNSVELLLSELECRESESVCAPFTIPMLAEIQQSRIFA</sequence>
<dbReference type="AlphaFoldDB" id="G4YLF0"/>
<evidence type="ECO:0000259" key="7">
    <source>
        <dbReference type="PROSITE" id="PS51746"/>
    </source>
</evidence>
<dbReference type="InterPro" id="IPR000222">
    <property type="entry name" value="PP2C_BS"/>
</dbReference>
<dbReference type="CDD" id="cd00143">
    <property type="entry name" value="PP2Cc"/>
    <property type="match status" value="1"/>
</dbReference>
<keyword evidence="3 5" id="KW-0378">Hydrolase</keyword>
<evidence type="ECO:0000313" key="9">
    <source>
        <dbReference type="Proteomes" id="UP000002640"/>
    </source>
</evidence>
<dbReference type="PANTHER" id="PTHR47992">
    <property type="entry name" value="PROTEIN PHOSPHATASE"/>
    <property type="match status" value="1"/>
</dbReference>
<dbReference type="InterPro" id="IPR036457">
    <property type="entry name" value="PPM-type-like_dom_sf"/>
</dbReference>
<feature type="region of interest" description="Disordered" evidence="6">
    <location>
        <begin position="471"/>
        <end position="490"/>
    </location>
</feature>
<dbReference type="Proteomes" id="UP000002640">
    <property type="component" value="Unassembled WGS sequence"/>
</dbReference>
<dbReference type="OMA" id="APFQFTT"/>
<dbReference type="InParanoid" id="G4YLF0"/>
<dbReference type="GO" id="GO:0046872">
    <property type="term" value="F:metal ion binding"/>
    <property type="evidence" value="ECO:0007669"/>
    <property type="project" value="UniProtKB-KW"/>
</dbReference>
<dbReference type="RefSeq" id="XP_009517599.1">
    <property type="nucleotide sequence ID" value="XM_009519304.1"/>
</dbReference>
<accession>G4YLF0</accession>
<dbReference type="SMR" id="G4YLF0"/>
<dbReference type="PROSITE" id="PS51746">
    <property type="entry name" value="PPM_2"/>
    <property type="match status" value="1"/>
</dbReference>
<dbReference type="InterPro" id="IPR015655">
    <property type="entry name" value="PP2C"/>
</dbReference>
<dbReference type="GO" id="GO:0016020">
    <property type="term" value="C:membrane"/>
    <property type="evidence" value="ECO:0007669"/>
    <property type="project" value="UniProtKB-SubCell"/>
</dbReference>
<dbReference type="Gene3D" id="3.60.40.10">
    <property type="entry name" value="PPM-type phosphatase domain"/>
    <property type="match status" value="1"/>
</dbReference>
<dbReference type="GO" id="GO:0004722">
    <property type="term" value="F:protein serine/threonine phosphatase activity"/>
    <property type="evidence" value="ECO:0007669"/>
    <property type="project" value="InterPro"/>
</dbReference>
<dbReference type="SUPFAM" id="SSF81606">
    <property type="entry name" value="PP2C-like"/>
    <property type="match status" value="1"/>
</dbReference>
<comment type="subcellular location">
    <subcellularLocation>
        <location evidence="1">Membrane</location>
        <topology evidence="1">Peripheral membrane protein</topology>
    </subcellularLocation>
</comment>
<dbReference type="FunFam" id="3.60.40.10:FF:000089">
    <property type="entry name" value="Protein phosphatase 2C 71"/>
    <property type="match status" value="1"/>
</dbReference>
<name>G4YLF0_PHYSP</name>
<dbReference type="SMART" id="SM00332">
    <property type="entry name" value="PP2Cc"/>
    <property type="match status" value="1"/>
</dbReference>
<protein>
    <recommendedName>
        <fullName evidence="7">PPM-type phosphatase domain-containing protein</fullName>
    </recommendedName>
</protein>
<evidence type="ECO:0000256" key="2">
    <source>
        <dbReference type="ARBA" id="ARBA00022723"/>
    </source>
</evidence>
<evidence type="ECO:0000256" key="3">
    <source>
        <dbReference type="ARBA" id="ARBA00022801"/>
    </source>
</evidence>
<comment type="similarity">
    <text evidence="5">Belongs to the PP2C family.</text>
</comment>
<evidence type="ECO:0000256" key="1">
    <source>
        <dbReference type="ARBA" id="ARBA00004170"/>
    </source>
</evidence>
<dbReference type="GeneID" id="20662346"/>
<reference evidence="8 9" key="1">
    <citation type="journal article" date="2006" name="Science">
        <title>Phytophthora genome sequences uncover evolutionary origins and mechanisms of pathogenesis.</title>
        <authorList>
            <person name="Tyler B.M."/>
            <person name="Tripathy S."/>
            <person name="Zhang X."/>
            <person name="Dehal P."/>
            <person name="Jiang R.H."/>
            <person name="Aerts A."/>
            <person name="Arredondo F.D."/>
            <person name="Baxter L."/>
            <person name="Bensasson D."/>
            <person name="Beynon J.L."/>
            <person name="Chapman J."/>
            <person name="Damasceno C.M."/>
            <person name="Dorrance A.E."/>
            <person name="Dou D."/>
            <person name="Dickerman A.W."/>
            <person name="Dubchak I.L."/>
            <person name="Garbelotto M."/>
            <person name="Gijzen M."/>
            <person name="Gordon S.G."/>
            <person name="Govers F."/>
            <person name="Grunwald N.J."/>
            <person name="Huang W."/>
            <person name="Ivors K.L."/>
            <person name="Jones R.W."/>
            <person name="Kamoun S."/>
            <person name="Krampis K."/>
            <person name="Lamour K.H."/>
            <person name="Lee M.K."/>
            <person name="McDonald W.H."/>
            <person name="Medina M."/>
            <person name="Meijer H.J."/>
            <person name="Nordberg E.K."/>
            <person name="Maclean D.J."/>
            <person name="Ospina-Giraldo M.D."/>
            <person name="Morris P.F."/>
            <person name="Phuntumart V."/>
            <person name="Putnam N.H."/>
            <person name="Rash S."/>
            <person name="Rose J.K."/>
            <person name="Sakihama Y."/>
            <person name="Salamov A.A."/>
            <person name="Savidor A."/>
            <person name="Scheuring C.F."/>
            <person name="Smith B.M."/>
            <person name="Sobral B.W."/>
            <person name="Terry A."/>
            <person name="Torto-Alalibo T.A."/>
            <person name="Win J."/>
            <person name="Xu Z."/>
            <person name="Zhang H."/>
            <person name="Grigoriev I.V."/>
            <person name="Rokhsar D.S."/>
            <person name="Boore J.L."/>
        </authorList>
    </citation>
    <scope>NUCLEOTIDE SEQUENCE [LARGE SCALE GENOMIC DNA]</scope>
    <source>
        <strain evidence="8 9">P6497</strain>
    </source>
</reference>